<dbReference type="SUPFAM" id="SSF53187">
    <property type="entry name" value="Zn-dependent exopeptidases"/>
    <property type="match status" value="1"/>
</dbReference>
<evidence type="ECO:0000256" key="9">
    <source>
        <dbReference type="ARBA" id="ARBA00023049"/>
    </source>
</evidence>
<feature type="active site" description="Proton donor/acceptor" evidence="12">
    <location>
        <position position="406"/>
    </location>
</feature>
<accession>A0A0F6A4W2</accession>
<feature type="domain" description="Peptidase M14" evidence="14">
    <location>
        <begin position="126"/>
        <end position="436"/>
    </location>
</feature>
<feature type="signal peptide" evidence="13">
    <location>
        <begin position="1"/>
        <end position="23"/>
    </location>
</feature>
<sequence length="740" mass="82207">MLKKLITTSMLLALGSVTLPLYAHTSSTNGVSSLQRIHKDYSLYFANEEQRVEYAQRYHGQIINTLHNALIVSLSEKEFLSARASGAVILEHGPALPVNRAANALVKTSQSTLTATQTTGIPNFPCYPTLEETHEIAEQLAKKYPNFVELKHIGQSWKKEQGIGGHDLTVLVIKNKKRNKNKKLPTMYMQGALHAREYTAGATTIKFAQHLLENRRTNPDIKWILNQREIHILLIANPDGRKYAELGKRWRKNTNTAYCATNEEQIGADLNRNFDFGWNSTPNSSDEQCANTYQGPVAASEPETQVIQNYINSIFEDNRGELDTDAAPLDTAGLFLDMHSYGGMIMWPWSHLRTPPPNSAGLSMLGHRLAAYSGYEAHQVGSRFHVGGSADGYAYGHLGVASFTYELGKEFFEHCGNFEGEIFPNTLKSLIYAAKVAKAPYKISGGPQILDYKLEGAGDVAVPPGTPINLTAGIYDDFFGYSSYAPLPPSQAVKNVKLIIKKQGEGVVQRLKLPAADGIYDSSREQLNYALDTSNWDDGRYTLILKAQDVTGQWGVKYAKYLTIDDDASAQNQAPVADFTPTCTYGTCHLDASKSTDDKPGLKYRWFIGSETSREEYSGEKIEYVHEMAGTYYVSLVVEDANDISAVKHAVLDLDGRYLPIPNFTYQCSGLTCEFDSSSASDPDGHIVERLWRFGIDAYYLPGNVKETFTFPAAGEYRVAFVARDNDGQYNETYQFITVN</sequence>
<proteinExistence type="inferred from homology"/>
<dbReference type="GO" id="GO:0004181">
    <property type="term" value="F:metallocarboxypeptidase activity"/>
    <property type="evidence" value="ECO:0007669"/>
    <property type="project" value="InterPro"/>
</dbReference>
<dbReference type="CDD" id="cd00146">
    <property type="entry name" value="PKD"/>
    <property type="match status" value="1"/>
</dbReference>
<dbReference type="EMBL" id="AUXW01000191">
    <property type="protein sequence ID" value="KKE81212.1"/>
    <property type="molecule type" value="Genomic_DNA"/>
</dbReference>
<dbReference type="InterPro" id="IPR035986">
    <property type="entry name" value="PKD_dom_sf"/>
</dbReference>
<keyword evidence="7" id="KW-0378">Hydrolase</keyword>
<dbReference type="InterPro" id="IPR000601">
    <property type="entry name" value="PKD_dom"/>
</dbReference>
<dbReference type="Gene3D" id="3.40.630.10">
    <property type="entry name" value="Zn peptidases"/>
    <property type="match status" value="1"/>
</dbReference>
<dbReference type="FunFam" id="3.40.630.10:FF:000084">
    <property type="entry name" value="Carboxypeptidase B2"/>
    <property type="match status" value="1"/>
</dbReference>
<evidence type="ECO:0000256" key="7">
    <source>
        <dbReference type="ARBA" id="ARBA00022801"/>
    </source>
</evidence>
<reference evidence="15 16" key="1">
    <citation type="journal article" date="2015" name="BMC Genomics">
        <title>Genome mining reveals unlocked bioactive potential of marine Gram-negative bacteria.</title>
        <authorList>
            <person name="Machado H."/>
            <person name="Sonnenschein E.C."/>
            <person name="Melchiorsen J."/>
            <person name="Gram L."/>
        </authorList>
    </citation>
    <scope>NUCLEOTIDE SEQUENCE [LARGE SCALE GENOMIC DNA]</scope>
    <source>
        <strain evidence="15 16">S4054</strain>
    </source>
</reference>
<protein>
    <recommendedName>
        <fullName evidence="11">carboxypeptidase T</fullName>
        <ecNumber evidence="11">3.4.17.18</ecNumber>
    </recommendedName>
</protein>
<keyword evidence="3" id="KW-0121">Carboxypeptidase</keyword>
<evidence type="ECO:0000313" key="15">
    <source>
        <dbReference type="EMBL" id="KKE81212.1"/>
    </source>
</evidence>
<feature type="chain" id="PRO_5002498853" description="carboxypeptidase T" evidence="13">
    <location>
        <begin position="24"/>
        <end position="740"/>
    </location>
</feature>
<evidence type="ECO:0000256" key="2">
    <source>
        <dbReference type="ARBA" id="ARBA00005988"/>
    </source>
</evidence>
<keyword evidence="5" id="KW-0479">Metal-binding</keyword>
<dbReference type="InterPro" id="IPR013783">
    <property type="entry name" value="Ig-like_fold"/>
</dbReference>
<keyword evidence="6 13" id="KW-0732">Signal</keyword>
<comment type="catalytic activity">
    <reaction evidence="10">
        <text>Releases a C-terminal residue, which may be hydrophobic or positively charged.</text>
        <dbReference type="EC" id="3.4.17.18"/>
    </reaction>
</comment>
<organism evidence="15 16">
    <name type="scientific">Pseudoalteromonas luteoviolacea S4054</name>
    <dbReference type="NCBI Taxonomy" id="1129367"/>
    <lineage>
        <taxon>Bacteria</taxon>
        <taxon>Pseudomonadati</taxon>
        <taxon>Pseudomonadota</taxon>
        <taxon>Gammaproteobacteria</taxon>
        <taxon>Alteromonadales</taxon>
        <taxon>Pseudoalteromonadaceae</taxon>
        <taxon>Pseudoalteromonas</taxon>
    </lineage>
</organism>
<dbReference type="PROSITE" id="PS52035">
    <property type="entry name" value="PEPTIDASE_M14"/>
    <property type="match status" value="1"/>
</dbReference>
<comment type="similarity">
    <text evidence="2 12">Belongs to the peptidase M14 family.</text>
</comment>
<dbReference type="InterPro" id="IPR000834">
    <property type="entry name" value="Peptidase_M14"/>
</dbReference>
<dbReference type="GO" id="GO:0005615">
    <property type="term" value="C:extracellular space"/>
    <property type="evidence" value="ECO:0007669"/>
    <property type="project" value="TreeGrafter"/>
</dbReference>
<dbReference type="PANTHER" id="PTHR11705:SF119">
    <property type="entry name" value="OS02G0119300 PROTEIN"/>
    <property type="match status" value="1"/>
</dbReference>
<dbReference type="RefSeq" id="WP_052961164.1">
    <property type="nucleotide sequence ID" value="NZ_AUXW01000191.1"/>
</dbReference>
<dbReference type="GO" id="GO:0008270">
    <property type="term" value="F:zinc ion binding"/>
    <property type="evidence" value="ECO:0007669"/>
    <property type="project" value="InterPro"/>
</dbReference>
<dbReference type="Gene3D" id="2.60.40.10">
    <property type="entry name" value="Immunoglobulins"/>
    <property type="match status" value="2"/>
</dbReference>
<dbReference type="SMART" id="SM00631">
    <property type="entry name" value="Zn_pept"/>
    <property type="match status" value="1"/>
</dbReference>
<dbReference type="PATRIC" id="fig|1129367.4.peg.4971"/>
<evidence type="ECO:0000256" key="11">
    <source>
        <dbReference type="ARBA" id="ARBA00066554"/>
    </source>
</evidence>
<dbReference type="Pfam" id="PF18911">
    <property type="entry name" value="PKD_4"/>
    <property type="match status" value="1"/>
</dbReference>
<dbReference type="Proteomes" id="UP000033434">
    <property type="component" value="Unassembled WGS sequence"/>
</dbReference>
<dbReference type="PANTHER" id="PTHR11705">
    <property type="entry name" value="PROTEASE FAMILY M14 CARBOXYPEPTIDASE A,B"/>
    <property type="match status" value="1"/>
</dbReference>
<comment type="cofactor">
    <cofactor evidence="1">
        <name>Zn(2+)</name>
        <dbReference type="ChEBI" id="CHEBI:29105"/>
    </cofactor>
</comment>
<dbReference type="EC" id="3.4.17.18" evidence="11"/>
<keyword evidence="9" id="KW-0482">Metalloprotease</keyword>
<evidence type="ECO:0000256" key="6">
    <source>
        <dbReference type="ARBA" id="ARBA00022729"/>
    </source>
</evidence>
<evidence type="ECO:0000259" key="14">
    <source>
        <dbReference type="PROSITE" id="PS52035"/>
    </source>
</evidence>
<dbReference type="SMART" id="SM00089">
    <property type="entry name" value="PKD"/>
    <property type="match status" value="2"/>
</dbReference>
<keyword evidence="8" id="KW-0862">Zinc</keyword>
<dbReference type="AlphaFoldDB" id="A0A0F6A4W2"/>
<dbReference type="SUPFAM" id="SSF49299">
    <property type="entry name" value="PKD domain"/>
    <property type="match status" value="2"/>
</dbReference>
<evidence type="ECO:0000256" key="5">
    <source>
        <dbReference type="ARBA" id="ARBA00022723"/>
    </source>
</evidence>
<evidence type="ECO:0000256" key="10">
    <source>
        <dbReference type="ARBA" id="ARBA00050859"/>
    </source>
</evidence>
<keyword evidence="4" id="KW-0645">Protease</keyword>
<evidence type="ECO:0000256" key="8">
    <source>
        <dbReference type="ARBA" id="ARBA00022833"/>
    </source>
</evidence>
<dbReference type="InterPro" id="IPR022409">
    <property type="entry name" value="PKD/Chitinase_dom"/>
</dbReference>
<evidence type="ECO:0000256" key="3">
    <source>
        <dbReference type="ARBA" id="ARBA00022645"/>
    </source>
</evidence>
<dbReference type="GO" id="GO:0006508">
    <property type="term" value="P:proteolysis"/>
    <property type="evidence" value="ECO:0007669"/>
    <property type="project" value="UniProtKB-KW"/>
</dbReference>
<evidence type="ECO:0000256" key="13">
    <source>
        <dbReference type="SAM" id="SignalP"/>
    </source>
</evidence>
<gene>
    <name evidence="15" type="ORF">N479_23305</name>
</gene>
<evidence type="ECO:0000256" key="12">
    <source>
        <dbReference type="PROSITE-ProRule" id="PRU01379"/>
    </source>
</evidence>
<evidence type="ECO:0000256" key="4">
    <source>
        <dbReference type="ARBA" id="ARBA00022670"/>
    </source>
</evidence>
<dbReference type="Pfam" id="PF00246">
    <property type="entry name" value="Peptidase_M14"/>
    <property type="match status" value="1"/>
</dbReference>
<evidence type="ECO:0000313" key="16">
    <source>
        <dbReference type="Proteomes" id="UP000033434"/>
    </source>
</evidence>
<comment type="caution">
    <text evidence="15">The sequence shown here is derived from an EMBL/GenBank/DDBJ whole genome shotgun (WGS) entry which is preliminary data.</text>
</comment>
<evidence type="ECO:0000256" key="1">
    <source>
        <dbReference type="ARBA" id="ARBA00001947"/>
    </source>
</evidence>
<name>A0A0F6A4W2_9GAMM</name>